<keyword evidence="8" id="KW-0472">Membrane</keyword>
<name>A0A8C9CL36_PHOSS</name>
<dbReference type="GO" id="GO:0008107">
    <property type="term" value="F:galactoside 2-alpha-L-fucosyltransferase activity"/>
    <property type="evidence" value="ECO:0007669"/>
    <property type="project" value="InterPro"/>
</dbReference>
<evidence type="ECO:0000256" key="3">
    <source>
        <dbReference type="ARBA" id="ARBA00022676"/>
    </source>
</evidence>
<evidence type="ECO:0000256" key="1">
    <source>
        <dbReference type="ARBA" id="ARBA00004447"/>
    </source>
</evidence>
<dbReference type="Pfam" id="PF01531">
    <property type="entry name" value="Glyco_transf_11"/>
    <property type="match status" value="1"/>
</dbReference>
<keyword evidence="6 8" id="KW-0333">Golgi apparatus</keyword>
<keyword evidence="5 8" id="KW-0735">Signal-anchor</keyword>
<keyword evidence="8" id="KW-0812">Transmembrane</keyword>
<evidence type="ECO:0000256" key="5">
    <source>
        <dbReference type="ARBA" id="ARBA00022968"/>
    </source>
</evidence>
<keyword evidence="8" id="KW-1133">Transmembrane helix</keyword>
<dbReference type="PANTHER" id="PTHR11927:SF9">
    <property type="entry name" value="L-FUCOSYLTRANSFERASE"/>
    <property type="match status" value="1"/>
</dbReference>
<comment type="similarity">
    <text evidence="8">Belongs to the glycosyltransferase 11 family.</text>
</comment>
<dbReference type="InterPro" id="IPR002516">
    <property type="entry name" value="Glyco_trans_11"/>
</dbReference>
<dbReference type="GO" id="GO:0005975">
    <property type="term" value="P:carbohydrate metabolic process"/>
    <property type="evidence" value="ECO:0007669"/>
    <property type="project" value="InterPro"/>
</dbReference>
<sequence length="338" mass="38248">VWDMSAVAPQGPAAGQPRAGWPSRLKAATMRFWATCPSLSTIYFLFVIFAGSTIFHCLQRLARVPAPWAYPGRLGNQMGEYALAKMNGRPAFIPPQMHSTLAPIFRITLPVLHDTTARRIPWQNYPLNDWMEERYRHIPGEYVRLTGYPCSWTFYHHLRAEILQEFTLHDHVREEAQNFLRGLQVNGSRPSTYVGVHVRRGDYVHVMPNVWKGVVADRGYLQQALDWFRARYRSPIFVVTSNSMAWCRENIEASRGDVVFAGNGIEGSPAKDFALLTQCNHTIMTIGTFGIWAAYLAGGETIYLANSPFHVVFKRQVAFLPKWVGTAAHLGQARENGP</sequence>
<evidence type="ECO:0000256" key="7">
    <source>
        <dbReference type="ARBA" id="ARBA00043729"/>
    </source>
</evidence>
<comment type="catalytic activity">
    <reaction evidence="7">
        <text>a ganglioside GM1 + GDP-beta-L-fucose = a ganglioside Fuc-GM1 + GDP + H(+)</text>
        <dbReference type="Rhea" id="RHEA:48292"/>
        <dbReference type="ChEBI" id="CHEBI:15378"/>
        <dbReference type="ChEBI" id="CHEBI:57273"/>
        <dbReference type="ChEBI" id="CHEBI:58189"/>
        <dbReference type="ChEBI" id="CHEBI:82639"/>
        <dbReference type="ChEBI" id="CHEBI:90189"/>
    </reaction>
    <physiologicalReaction direction="left-to-right" evidence="7">
        <dbReference type="Rhea" id="RHEA:48293"/>
    </physiologicalReaction>
</comment>
<keyword evidence="4 8" id="KW-0808">Transferase</keyword>
<reference evidence="9" key="2">
    <citation type="submission" date="2025-08" db="UniProtKB">
        <authorList>
            <consortium name="Ensembl"/>
        </authorList>
    </citation>
    <scope>IDENTIFICATION</scope>
</reference>
<comment type="pathway">
    <text evidence="2 8">Protein modification; protein glycosylation.</text>
</comment>
<dbReference type="GeneTree" id="ENSGT00390000001450"/>
<comment type="subcellular location">
    <subcellularLocation>
        <location evidence="1 8">Golgi apparatus</location>
        <location evidence="1 8">Golgi stack membrane</location>
        <topology evidence="1 8">Single-pass type II membrane protein</topology>
    </subcellularLocation>
</comment>
<proteinExistence type="inferred from homology"/>
<reference evidence="9" key="3">
    <citation type="submission" date="2025-09" db="UniProtKB">
        <authorList>
            <consortium name="Ensembl"/>
        </authorList>
    </citation>
    <scope>IDENTIFICATION</scope>
</reference>
<keyword evidence="10" id="KW-1185">Reference proteome</keyword>
<dbReference type="Proteomes" id="UP000694554">
    <property type="component" value="Chromosome 19"/>
</dbReference>
<evidence type="ECO:0000256" key="8">
    <source>
        <dbReference type="RuleBase" id="RU363129"/>
    </source>
</evidence>
<dbReference type="AlphaFoldDB" id="A0A8C9CL36"/>
<dbReference type="EC" id="2.4.1.-" evidence="8"/>
<protein>
    <recommendedName>
        <fullName evidence="8">L-Fucosyltransferase</fullName>
        <ecNumber evidence="8">2.4.1.-</ecNumber>
    </recommendedName>
</protein>
<dbReference type="Ensembl" id="ENSPSNT00000026981.1">
    <property type="protein sequence ID" value="ENSPSNP00000023986.1"/>
    <property type="gene ID" value="ENSPSNG00000017543.1"/>
</dbReference>
<evidence type="ECO:0000256" key="2">
    <source>
        <dbReference type="ARBA" id="ARBA00004922"/>
    </source>
</evidence>
<dbReference type="UniPathway" id="UPA00378"/>
<evidence type="ECO:0000256" key="6">
    <source>
        <dbReference type="ARBA" id="ARBA00023034"/>
    </source>
</evidence>
<dbReference type="CDD" id="cd11301">
    <property type="entry name" value="Fut1_Fut2_like"/>
    <property type="match status" value="1"/>
</dbReference>
<reference evidence="9" key="1">
    <citation type="submission" date="2019-08" db="EMBL/GenBank/DDBJ databases">
        <title>Phocoena sinus (Vaquita) genome, mPhoSin1, primary haplotype.</title>
        <authorList>
            <person name="Morin P."/>
            <person name="Mountcastle J."/>
            <person name="Fungtammasan C."/>
            <person name="Rhie A."/>
            <person name="Rojas-Bracho L."/>
            <person name="Smith C.R."/>
            <person name="Taylor B.L."/>
            <person name="Gulland F.M.D."/>
            <person name="Musser W."/>
            <person name="Houck M."/>
            <person name="Haase B."/>
            <person name="Paez S."/>
            <person name="Howe K."/>
            <person name="Torrance J."/>
            <person name="Formenti G."/>
            <person name="Phillippy A."/>
            <person name="Ryder O."/>
            <person name="Jarvis E.D."/>
            <person name="Fedrigo O."/>
        </authorList>
    </citation>
    <scope>NUCLEOTIDE SEQUENCE [LARGE SCALE GENOMIC DNA]</scope>
</reference>
<evidence type="ECO:0000313" key="10">
    <source>
        <dbReference type="Proteomes" id="UP000694554"/>
    </source>
</evidence>
<evidence type="ECO:0000313" key="9">
    <source>
        <dbReference type="Ensembl" id="ENSPSNP00000023986.1"/>
    </source>
</evidence>
<keyword evidence="3 8" id="KW-0328">Glycosyltransferase</keyword>
<evidence type="ECO:0000256" key="4">
    <source>
        <dbReference type="ARBA" id="ARBA00022679"/>
    </source>
</evidence>
<keyword evidence="8" id="KW-0325">Glycoprotein</keyword>
<feature type="transmembrane region" description="Helical" evidence="8">
    <location>
        <begin position="32"/>
        <end position="55"/>
    </location>
</feature>
<organism evidence="9 10">
    <name type="scientific">Phocoena sinus</name>
    <name type="common">Vaquita</name>
    <dbReference type="NCBI Taxonomy" id="42100"/>
    <lineage>
        <taxon>Eukaryota</taxon>
        <taxon>Metazoa</taxon>
        <taxon>Chordata</taxon>
        <taxon>Craniata</taxon>
        <taxon>Vertebrata</taxon>
        <taxon>Euteleostomi</taxon>
        <taxon>Mammalia</taxon>
        <taxon>Eutheria</taxon>
        <taxon>Laurasiatheria</taxon>
        <taxon>Artiodactyla</taxon>
        <taxon>Whippomorpha</taxon>
        <taxon>Cetacea</taxon>
        <taxon>Odontoceti</taxon>
        <taxon>Phocoenidae</taxon>
        <taxon>Phocoena</taxon>
    </lineage>
</organism>
<dbReference type="PANTHER" id="PTHR11927">
    <property type="entry name" value="GALACTOSIDE 2-L-FUCOSYLTRANSFERASE"/>
    <property type="match status" value="1"/>
</dbReference>
<accession>A0A8C9CL36</accession>
<dbReference type="GO" id="GO:0032580">
    <property type="term" value="C:Golgi cisterna membrane"/>
    <property type="evidence" value="ECO:0007669"/>
    <property type="project" value="UniProtKB-SubCell"/>
</dbReference>